<dbReference type="AlphaFoldDB" id="A0A0C2SAV8"/>
<comment type="caution">
    <text evidence="1">The sequence shown here is derived from an EMBL/GenBank/DDBJ whole genome shotgun (WGS) entry which is preliminary data.</text>
</comment>
<dbReference type="PATRIC" id="fig|220754.4.peg.968"/>
<sequence>MDARKKKLQAHCEKVLVELKKKYWKEVQYGGTFRSVWKSNSDAVHILKSDGSVNEINIS</sequence>
<gene>
    <name evidence="1" type="ORF">KR50_09500</name>
</gene>
<name>A0A0C2SAV8_9BACL</name>
<proteinExistence type="predicted"/>
<keyword evidence="2" id="KW-1185">Reference proteome</keyword>
<accession>A0A0C2SAV8</accession>
<organism evidence="1 2">
    <name type="scientific">Jeotgalibacillus campisalis</name>
    <dbReference type="NCBI Taxonomy" id="220754"/>
    <lineage>
        <taxon>Bacteria</taxon>
        <taxon>Bacillati</taxon>
        <taxon>Bacillota</taxon>
        <taxon>Bacilli</taxon>
        <taxon>Bacillales</taxon>
        <taxon>Caryophanaceae</taxon>
        <taxon>Jeotgalibacillus</taxon>
    </lineage>
</organism>
<dbReference type="Proteomes" id="UP000031972">
    <property type="component" value="Unassembled WGS sequence"/>
</dbReference>
<dbReference type="EMBL" id="JXRR01000008">
    <property type="protein sequence ID" value="KIL51069.1"/>
    <property type="molecule type" value="Genomic_DNA"/>
</dbReference>
<evidence type="ECO:0000313" key="1">
    <source>
        <dbReference type="EMBL" id="KIL51069.1"/>
    </source>
</evidence>
<protein>
    <submittedName>
        <fullName evidence="1">Uncharacterized protein</fullName>
    </submittedName>
</protein>
<evidence type="ECO:0000313" key="2">
    <source>
        <dbReference type="Proteomes" id="UP000031972"/>
    </source>
</evidence>
<reference evidence="1 2" key="1">
    <citation type="submission" date="2015-01" db="EMBL/GenBank/DDBJ databases">
        <title>Jeotgalibacillus campisalis genome sequencing.</title>
        <authorList>
            <person name="Goh K.M."/>
            <person name="Chan K.-G."/>
            <person name="Yaakop A.S."/>
            <person name="Ee R."/>
            <person name="Gan H.M."/>
            <person name="Chan C.S."/>
        </authorList>
    </citation>
    <scope>NUCLEOTIDE SEQUENCE [LARGE SCALE GENOMIC DNA]</scope>
    <source>
        <strain evidence="1 2">SF-57</strain>
    </source>
</reference>